<dbReference type="RefSeq" id="WP_106126301.1">
    <property type="nucleotide sequence ID" value="NZ_PVZG01000004.1"/>
</dbReference>
<gene>
    <name evidence="5" type="ORF">CLV70_104238</name>
</gene>
<evidence type="ECO:0000313" key="6">
    <source>
        <dbReference type="Proteomes" id="UP000239209"/>
    </source>
</evidence>
<protein>
    <submittedName>
        <fullName evidence="5">Thioredoxin reductase (NADPH)</fullName>
    </submittedName>
</protein>
<dbReference type="InterPro" id="IPR036188">
    <property type="entry name" value="FAD/NAD-bd_sf"/>
</dbReference>
<feature type="domain" description="FAD/NAD(P)-binding" evidence="4">
    <location>
        <begin position="4"/>
        <end position="290"/>
    </location>
</feature>
<dbReference type="SUPFAM" id="SSF51905">
    <property type="entry name" value="FAD/NAD(P)-binding domain"/>
    <property type="match status" value="1"/>
</dbReference>
<evidence type="ECO:0000259" key="4">
    <source>
        <dbReference type="Pfam" id="PF07992"/>
    </source>
</evidence>
<proteinExistence type="predicted"/>
<dbReference type="GO" id="GO:0004791">
    <property type="term" value="F:thioredoxin-disulfide reductase (NADPH) activity"/>
    <property type="evidence" value="ECO:0007669"/>
    <property type="project" value="UniProtKB-EC"/>
</dbReference>
<evidence type="ECO:0000256" key="1">
    <source>
        <dbReference type="ARBA" id="ARBA00022630"/>
    </source>
</evidence>
<comment type="catalytic activity">
    <reaction evidence="3">
        <text>[thioredoxin]-dithiol + NADP(+) = [thioredoxin]-disulfide + NADPH + H(+)</text>
        <dbReference type="Rhea" id="RHEA:20345"/>
        <dbReference type="Rhea" id="RHEA-COMP:10698"/>
        <dbReference type="Rhea" id="RHEA-COMP:10700"/>
        <dbReference type="ChEBI" id="CHEBI:15378"/>
        <dbReference type="ChEBI" id="CHEBI:29950"/>
        <dbReference type="ChEBI" id="CHEBI:50058"/>
        <dbReference type="ChEBI" id="CHEBI:57783"/>
        <dbReference type="ChEBI" id="CHEBI:58349"/>
        <dbReference type="EC" id="1.8.1.9"/>
    </reaction>
</comment>
<keyword evidence="2" id="KW-0560">Oxidoreductase</keyword>
<dbReference type="Proteomes" id="UP000239209">
    <property type="component" value="Unassembled WGS sequence"/>
</dbReference>
<organism evidence="5 6">
    <name type="scientific">Pseudosporangium ferrugineum</name>
    <dbReference type="NCBI Taxonomy" id="439699"/>
    <lineage>
        <taxon>Bacteria</taxon>
        <taxon>Bacillati</taxon>
        <taxon>Actinomycetota</taxon>
        <taxon>Actinomycetes</taxon>
        <taxon>Micromonosporales</taxon>
        <taxon>Micromonosporaceae</taxon>
        <taxon>Pseudosporangium</taxon>
    </lineage>
</organism>
<dbReference type="EMBL" id="PVZG01000004">
    <property type="protein sequence ID" value="PRY30686.1"/>
    <property type="molecule type" value="Genomic_DNA"/>
</dbReference>
<evidence type="ECO:0000256" key="2">
    <source>
        <dbReference type="ARBA" id="ARBA00023002"/>
    </source>
</evidence>
<keyword evidence="1" id="KW-0285">Flavoprotein</keyword>
<evidence type="ECO:0000256" key="3">
    <source>
        <dbReference type="ARBA" id="ARBA00048132"/>
    </source>
</evidence>
<keyword evidence="6" id="KW-1185">Reference proteome</keyword>
<sequence>MHRYDVVIVGGGPAGLGAAVTLGRSRREVLVIDAGAPRNATASRVNSYLGREGVAPEELLRIGRAEVEQYGGSVHRGTVVSVDRVDGATLRVVLADGSVVDARRVLLATGVVDELPPIPGLAERWGRDVLHCAYCHAWEMRDRAVAVIGAGAASLQQAQLWRQWTDRVTFLANDALELTGTARAELAARGIAVVTGRVTGIEVTGDALSGVRVGDTVVATDAAVVFPVSTARSGLLAHLGLLPGETLMDDQVVGATLAADAMGATGVPGVWVAGNVRGHRAQAIDAAAQGGQTGAMINIDLVHEDVRAAVALHPFTPELEREVSSLRGGPVI</sequence>
<evidence type="ECO:0000313" key="5">
    <source>
        <dbReference type="EMBL" id="PRY30686.1"/>
    </source>
</evidence>
<accession>A0A2T0SB98</accession>
<dbReference type="Pfam" id="PF07992">
    <property type="entry name" value="Pyr_redox_2"/>
    <property type="match status" value="1"/>
</dbReference>
<dbReference type="PRINTS" id="PR00368">
    <property type="entry name" value="FADPNR"/>
</dbReference>
<dbReference type="PANTHER" id="PTHR48105">
    <property type="entry name" value="THIOREDOXIN REDUCTASE 1-RELATED-RELATED"/>
    <property type="match status" value="1"/>
</dbReference>
<comment type="caution">
    <text evidence="5">The sequence shown here is derived from an EMBL/GenBank/DDBJ whole genome shotgun (WGS) entry which is preliminary data.</text>
</comment>
<dbReference type="Gene3D" id="3.50.50.60">
    <property type="entry name" value="FAD/NAD(P)-binding domain"/>
    <property type="match status" value="2"/>
</dbReference>
<dbReference type="AlphaFoldDB" id="A0A2T0SB98"/>
<dbReference type="OrthoDB" id="9786503at2"/>
<name>A0A2T0SB98_9ACTN</name>
<dbReference type="InterPro" id="IPR023753">
    <property type="entry name" value="FAD/NAD-binding_dom"/>
</dbReference>
<dbReference type="PRINTS" id="PR00469">
    <property type="entry name" value="PNDRDTASEII"/>
</dbReference>
<dbReference type="InterPro" id="IPR050097">
    <property type="entry name" value="Ferredoxin-NADP_redctase_2"/>
</dbReference>
<reference evidence="5 6" key="1">
    <citation type="submission" date="2018-03" db="EMBL/GenBank/DDBJ databases">
        <title>Genomic Encyclopedia of Archaeal and Bacterial Type Strains, Phase II (KMG-II): from individual species to whole genera.</title>
        <authorList>
            <person name="Goeker M."/>
        </authorList>
    </citation>
    <scope>NUCLEOTIDE SEQUENCE [LARGE SCALE GENOMIC DNA]</scope>
    <source>
        <strain evidence="5 6">DSM 45348</strain>
    </source>
</reference>